<dbReference type="Proteomes" id="UP000242008">
    <property type="component" value="Unassembled WGS sequence"/>
</dbReference>
<protein>
    <recommendedName>
        <fullName evidence="5">Kynurenine formamidase</fullName>
        <ecNumber evidence="4">3.5.1.9</ecNumber>
    </recommendedName>
</protein>
<evidence type="ECO:0000256" key="2">
    <source>
        <dbReference type="ARBA" id="ARBA00002204"/>
    </source>
</evidence>
<evidence type="ECO:0000256" key="4">
    <source>
        <dbReference type="ARBA" id="ARBA00012930"/>
    </source>
</evidence>
<keyword evidence="15" id="KW-1185">Reference proteome</keyword>
<evidence type="ECO:0000313" key="15">
    <source>
        <dbReference type="Proteomes" id="UP000242008"/>
    </source>
</evidence>
<keyword evidence="6" id="KW-0479">Metal-binding</keyword>
<evidence type="ECO:0000256" key="8">
    <source>
        <dbReference type="ARBA" id="ARBA00022833"/>
    </source>
</evidence>
<accession>A0AAE5SYB0</accession>
<sequence>MRRNGNMWIDITHQLSKDWAPWPGDPAFELQFFETKANNGATNIAKLAGSTHIATHVDAPRHVDDKGATVDQLPIDPFIGRATVIEILDTPRIDESILKEEVIEGEIVLFKTQSHSNPSQFPETVPVLTTDAIDFLAQQGVQVIGVDVPSIDPIDSESLENHHHMINNEIFNIENLRLAHVSPGVYDFIGLPLKIVGGDASYIRAVLRPLHSSQDRI</sequence>
<comment type="cofactor">
    <cofactor evidence="1">
        <name>Zn(2+)</name>
        <dbReference type="ChEBI" id="CHEBI:29105"/>
    </cofactor>
</comment>
<dbReference type="EMBL" id="PZBZ01000042">
    <property type="protein sequence ID" value="PTG12994.1"/>
    <property type="molecule type" value="Genomic_DNA"/>
</dbReference>
<evidence type="ECO:0000256" key="11">
    <source>
        <dbReference type="ARBA" id="ARBA00060547"/>
    </source>
</evidence>
<dbReference type="Pfam" id="PF04199">
    <property type="entry name" value="Cyclase"/>
    <property type="match status" value="1"/>
</dbReference>
<evidence type="ECO:0000256" key="7">
    <source>
        <dbReference type="ARBA" id="ARBA00022801"/>
    </source>
</evidence>
<comment type="subunit">
    <text evidence="3">Homodimer.</text>
</comment>
<dbReference type="PANTHER" id="PTHR31118:SF32">
    <property type="entry name" value="KYNURENINE FORMAMIDASE"/>
    <property type="match status" value="1"/>
</dbReference>
<keyword evidence="7" id="KW-0378">Hydrolase</keyword>
<evidence type="ECO:0000313" key="12">
    <source>
        <dbReference type="EMBL" id="PTG12994.1"/>
    </source>
</evidence>
<reference evidence="12" key="2">
    <citation type="submission" date="2018-03" db="EMBL/GenBank/DDBJ databases">
        <authorList>
            <person name="Naushad S."/>
        </authorList>
    </citation>
    <scope>NUCLEOTIDE SEQUENCE</scope>
    <source>
        <strain evidence="13">SNUC 105</strain>
        <strain evidence="14">SNUC 1363</strain>
        <strain evidence="12">SNUC 505</strain>
    </source>
</reference>
<evidence type="ECO:0000313" key="14">
    <source>
        <dbReference type="EMBL" id="PTG69750.1"/>
    </source>
</evidence>
<dbReference type="EC" id="3.5.1.9" evidence="4"/>
<gene>
    <name evidence="13" type="ORF">BU638_08840</name>
    <name evidence="12" type="ORF">BU653_08260</name>
    <name evidence="14" type="ORF">BU676_06010</name>
</gene>
<comment type="function">
    <text evidence="2">Catalyzes the hydrolysis of N-formyl-L-kynurenine to L-kynurenine, the second step in the kynurenine pathway of tryptophan degradation.</text>
</comment>
<dbReference type="EMBL" id="PZCM01000011">
    <property type="protein sequence ID" value="PTG26474.1"/>
    <property type="molecule type" value="Genomic_DNA"/>
</dbReference>
<comment type="pathway">
    <text evidence="11">Amino-acid degradation; L-tryptophan degradation via kynurenine pathway; L-kynurenine from L-tryptophan: step 2/2.</text>
</comment>
<reference evidence="15 16" key="1">
    <citation type="journal article" date="2016" name="Front. Microbiol.">
        <title>Comprehensive Phylogenetic Analysis of Bovine Non-aureus Staphylococci Species Based on Whole-Genome Sequencing.</title>
        <authorList>
            <person name="Naushad S."/>
            <person name="Barkema H.W."/>
            <person name="Luby C."/>
            <person name="Condas L.A."/>
            <person name="Nobrega D.B."/>
            <person name="Carson D.A."/>
            <person name="De Buck J."/>
        </authorList>
    </citation>
    <scope>NUCLEOTIDE SEQUENCE [LARGE SCALE GENOMIC DNA]</scope>
    <source>
        <strain evidence="13 16">SNUC 105</strain>
        <strain evidence="14 15">SNUC 1363</strain>
        <strain evidence="12 17">SNUC 505</strain>
    </source>
</reference>
<proteinExistence type="predicted"/>
<dbReference type="AlphaFoldDB" id="A0AAE5SYB0"/>
<organism evidence="12 17">
    <name type="scientific">Staphylococcus chromogenes</name>
    <name type="common">Staphylococcus hyicus subsp. chromogenes</name>
    <dbReference type="NCBI Taxonomy" id="46126"/>
    <lineage>
        <taxon>Bacteria</taxon>
        <taxon>Bacillati</taxon>
        <taxon>Bacillota</taxon>
        <taxon>Bacilli</taxon>
        <taxon>Bacillales</taxon>
        <taxon>Staphylococcaceae</taxon>
        <taxon>Staphylococcus</taxon>
    </lineage>
</organism>
<dbReference type="InterPro" id="IPR007325">
    <property type="entry name" value="KFase/CYL"/>
</dbReference>
<dbReference type="GO" id="GO:0019441">
    <property type="term" value="P:L-tryptophan catabolic process to kynurenine"/>
    <property type="evidence" value="ECO:0007669"/>
    <property type="project" value="InterPro"/>
</dbReference>
<dbReference type="Proteomes" id="UP000242144">
    <property type="component" value="Unassembled WGS sequence"/>
</dbReference>
<dbReference type="GO" id="GO:0046872">
    <property type="term" value="F:metal ion binding"/>
    <property type="evidence" value="ECO:0007669"/>
    <property type="project" value="UniProtKB-KW"/>
</dbReference>
<evidence type="ECO:0000313" key="17">
    <source>
        <dbReference type="Proteomes" id="UP000242704"/>
    </source>
</evidence>
<dbReference type="PANTHER" id="PTHR31118">
    <property type="entry name" value="CYCLASE-LIKE PROTEIN 2"/>
    <property type="match status" value="1"/>
</dbReference>
<dbReference type="InterPro" id="IPR037175">
    <property type="entry name" value="KFase_sf"/>
</dbReference>
<keyword evidence="8" id="KW-0862">Zinc</keyword>
<evidence type="ECO:0000256" key="10">
    <source>
        <dbReference type="ARBA" id="ARBA00048496"/>
    </source>
</evidence>
<dbReference type="GO" id="GO:0004061">
    <property type="term" value="F:arylformamidase activity"/>
    <property type="evidence" value="ECO:0007669"/>
    <property type="project" value="UniProtKB-EC"/>
</dbReference>
<name>A0AAE5SYB0_STACR</name>
<comment type="catalytic activity">
    <reaction evidence="10">
        <text>N-formyl-L-kynurenine + H2O = L-kynurenine + formate + H(+)</text>
        <dbReference type="Rhea" id="RHEA:13009"/>
        <dbReference type="ChEBI" id="CHEBI:15377"/>
        <dbReference type="ChEBI" id="CHEBI:15378"/>
        <dbReference type="ChEBI" id="CHEBI:15740"/>
        <dbReference type="ChEBI" id="CHEBI:57959"/>
        <dbReference type="ChEBI" id="CHEBI:58629"/>
        <dbReference type="EC" id="3.5.1.9"/>
    </reaction>
</comment>
<dbReference type="SUPFAM" id="SSF102198">
    <property type="entry name" value="Putative cyclase"/>
    <property type="match status" value="1"/>
</dbReference>
<evidence type="ECO:0000313" key="13">
    <source>
        <dbReference type="EMBL" id="PTG26474.1"/>
    </source>
</evidence>
<evidence type="ECO:0000256" key="6">
    <source>
        <dbReference type="ARBA" id="ARBA00022723"/>
    </source>
</evidence>
<dbReference type="FunFam" id="3.50.30.50:FF:000001">
    <property type="entry name" value="Kynurenine formamidase"/>
    <property type="match status" value="1"/>
</dbReference>
<dbReference type="Proteomes" id="UP000242704">
    <property type="component" value="Unassembled WGS sequence"/>
</dbReference>
<evidence type="ECO:0000313" key="16">
    <source>
        <dbReference type="Proteomes" id="UP000242144"/>
    </source>
</evidence>
<comment type="caution">
    <text evidence="12">The sequence shown here is derived from an EMBL/GenBank/DDBJ whole genome shotgun (WGS) entry which is preliminary data.</text>
</comment>
<dbReference type="EMBL" id="PZAO01000011">
    <property type="protein sequence ID" value="PTG69750.1"/>
    <property type="molecule type" value="Genomic_DNA"/>
</dbReference>
<evidence type="ECO:0000256" key="1">
    <source>
        <dbReference type="ARBA" id="ARBA00001947"/>
    </source>
</evidence>
<evidence type="ECO:0000256" key="5">
    <source>
        <dbReference type="ARBA" id="ARBA00014889"/>
    </source>
</evidence>
<evidence type="ECO:0000256" key="3">
    <source>
        <dbReference type="ARBA" id="ARBA00011738"/>
    </source>
</evidence>
<evidence type="ECO:0000256" key="9">
    <source>
        <dbReference type="ARBA" id="ARBA00023079"/>
    </source>
</evidence>
<keyword evidence="9" id="KW-0823">Tryptophan catabolism</keyword>
<dbReference type="Gene3D" id="3.50.30.50">
    <property type="entry name" value="Putative cyclase"/>
    <property type="match status" value="1"/>
</dbReference>